<organism evidence="2 3">
    <name type="scientific">Candidatus Nitrosymbiomonas proteolyticus</name>
    <dbReference type="NCBI Taxonomy" id="2608984"/>
    <lineage>
        <taxon>Bacteria</taxon>
        <taxon>Bacillati</taxon>
        <taxon>Armatimonadota</taxon>
        <taxon>Armatimonadota incertae sedis</taxon>
        <taxon>Candidatus Nitrosymbiomonas</taxon>
    </lineage>
</organism>
<feature type="transmembrane region" description="Helical" evidence="1">
    <location>
        <begin position="9"/>
        <end position="28"/>
    </location>
</feature>
<gene>
    <name evidence="2" type="ORF">NPRO_12890</name>
</gene>
<protein>
    <submittedName>
        <fullName evidence="2">Uncharacterized protein</fullName>
    </submittedName>
</protein>
<keyword evidence="1" id="KW-0472">Membrane</keyword>
<sequence>MSKRIAKRLLFTIGIIIAVYWALIVFWLPPDLIPLKVVNSLPFEIVVEYCHCKADSVTECGNIYRPSVSSLKGYRATDGRRKNPIEPKKVRIDERYTLTGRVMEAIIEF</sequence>
<evidence type="ECO:0000256" key="1">
    <source>
        <dbReference type="SAM" id="Phobius"/>
    </source>
</evidence>
<reference evidence="2" key="1">
    <citation type="journal article" name="DNA Res.">
        <title>The physiological potential of anammox bacteria as revealed by their core genome structure.</title>
        <authorList>
            <person name="Okubo T."/>
            <person name="Toyoda A."/>
            <person name="Fukuhara K."/>
            <person name="Uchiyama I."/>
            <person name="Harigaya Y."/>
            <person name="Kuroiwa M."/>
            <person name="Suzuki T."/>
            <person name="Murakami Y."/>
            <person name="Suwa Y."/>
            <person name="Takami H."/>
        </authorList>
    </citation>
    <scope>NUCLEOTIDE SEQUENCE</scope>
    <source>
        <strain evidence="2">317325-2</strain>
    </source>
</reference>
<dbReference type="EMBL" id="AP021858">
    <property type="protein sequence ID" value="BBO23694.1"/>
    <property type="molecule type" value="Genomic_DNA"/>
</dbReference>
<evidence type="ECO:0000313" key="2">
    <source>
        <dbReference type="EMBL" id="BBO23694.1"/>
    </source>
</evidence>
<evidence type="ECO:0000313" key="3">
    <source>
        <dbReference type="Proteomes" id="UP000662873"/>
    </source>
</evidence>
<proteinExistence type="predicted"/>
<keyword evidence="1" id="KW-1133">Transmembrane helix</keyword>
<dbReference type="KEGG" id="npy:NPRO_12890"/>
<dbReference type="AlphaFoldDB" id="A0A809SE79"/>
<dbReference type="Proteomes" id="UP000662873">
    <property type="component" value="Chromosome"/>
</dbReference>
<name>A0A809SE79_9BACT</name>
<accession>A0A809SE79</accession>
<keyword evidence="1" id="KW-0812">Transmembrane</keyword>